<accession>G3I9A5</accession>
<evidence type="ECO:0000313" key="3">
    <source>
        <dbReference type="Proteomes" id="UP000001075"/>
    </source>
</evidence>
<dbReference type="Proteomes" id="UP000001075">
    <property type="component" value="Unassembled WGS sequence"/>
</dbReference>
<evidence type="ECO:0000313" key="2">
    <source>
        <dbReference type="EMBL" id="EGV96683.1"/>
    </source>
</evidence>
<organism evidence="2 3">
    <name type="scientific">Cricetulus griseus</name>
    <name type="common">Chinese hamster</name>
    <name type="synonym">Cricetulus barabensis griseus</name>
    <dbReference type="NCBI Taxonomy" id="10029"/>
    <lineage>
        <taxon>Eukaryota</taxon>
        <taxon>Metazoa</taxon>
        <taxon>Chordata</taxon>
        <taxon>Craniata</taxon>
        <taxon>Vertebrata</taxon>
        <taxon>Euteleostomi</taxon>
        <taxon>Mammalia</taxon>
        <taxon>Eutheria</taxon>
        <taxon>Euarchontoglires</taxon>
        <taxon>Glires</taxon>
        <taxon>Rodentia</taxon>
        <taxon>Myomorpha</taxon>
        <taxon>Muroidea</taxon>
        <taxon>Cricetidae</taxon>
        <taxon>Cricetinae</taxon>
        <taxon>Cricetulus</taxon>
    </lineage>
</organism>
<reference evidence="3" key="1">
    <citation type="journal article" date="2011" name="Nat. Biotechnol.">
        <title>The genomic sequence of the Chinese hamster ovary (CHO)-K1 cell line.</title>
        <authorList>
            <person name="Xu X."/>
            <person name="Nagarajan H."/>
            <person name="Lewis N.E."/>
            <person name="Pan S."/>
            <person name="Cai Z."/>
            <person name="Liu X."/>
            <person name="Chen W."/>
            <person name="Xie M."/>
            <person name="Wang W."/>
            <person name="Hammond S."/>
            <person name="Andersen M.R."/>
            <person name="Neff N."/>
            <person name="Passarelli B."/>
            <person name="Koh W."/>
            <person name="Fan H.C."/>
            <person name="Wang J."/>
            <person name="Gui Y."/>
            <person name="Lee K.H."/>
            <person name="Betenbaugh M.J."/>
            <person name="Quake S.R."/>
            <person name="Famili I."/>
            <person name="Palsson B.O."/>
            <person name="Wang J."/>
        </authorList>
    </citation>
    <scope>NUCLEOTIDE SEQUENCE [LARGE SCALE GENOMIC DNA]</scope>
    <source>
        <strain evidence="3">CHO K1 cell line</strain>
    </source>
</reference>
<feature type="region of interest" description="Disordered" evidence="1">
    <location>
        <begin position="46"/>
        <end position="69"/>
    </location>
</feature>
<proteinExistence type="predicted"/>
<name>G3I9A5_CRIGR</name>
<dbReference type="AlphaFoldDB" id="G3I9A5"/>
<evidence type="ECO:0000256" key="1">
    <source>
        <dbReference type="SAM" id="MobiDB-lite"/>
    </source>
</evidence>
<gene>
    <name evidence="2" type="ORF">I79_020141</name>
</gene>
<dbReference type="EMBL" id="JH001584">
    <property type="protein sequence ID" value="EGV96683.1"/>
    <property type="molecule type" value="Genomic_DNA"/>
</dbReference>
<sequence length="69" mass="7449">MAQHRLPGPGCLSGAAKALGCRVPQSTVFCSARRFKNTHHRVSCVRSAEAPRSGLGRRNADDNMVSRQS</sequence>
<protein>
    <submittedName>
        <fullName evidence="2">Uncharacterized protein</fullName>
    </submittedName>
</protein>
<dbReference type="InParanoid" id="G3I9A5"/>